<dbReference type="PANTHER" id="PTHR13878">
    <property type="entry name" value="GULONOLACTONE OXIDASE"/>
    <property type="match status" value="1"/>
</dbReference>
<dbReference type="Proteomes" id="UP000235220">
    <property type="component" value="Chromosome 10"/>
</dbReference>
<proteinExistence type="inferred from homology"/>
<sequence>MGQSLRIRTYNILPLVFIHLTHLMSSTFGKPKASTTFLPPKLQNLHLAYRLRDDPSAIKLASSDYGNIVKEIPAAVLYPTSINDIASLIKFADSNNASAPFNIAARGQGHSVHGQAMARNGVVVNMNSLKNNRNGNGVKVVSSAAVSSMGRWYADVGGEQLWVDVLNATLEHGLAPVSWTDYLYLTVGGTLSNAGISGQTFRYGPQISNVYEMDVITGKGDFVTCSPKKNTDVFYAVLGGLGQFGIIVRARIALQSAPKRVKWVRMLYNDFSAFARDQEHLISISGRVDEQKYMIAVDYLEGLLLMNHGPLDHWRTSFFPSKDHFRISSLITKYGIIYCLEIAKYYDDSTLNSVDEELQVLFQMLSFIPGYTFEKDFSYADFLTRVAQIEDQQIRVHESSQGRQWDDNLHPWLNLFLPKSHISDFNSGVFKDIVLKRNITTGLVLVYPMNRNKWDDRMSAVTPDEDVFYTVGFLHSSGFDSSLEMLDVQNKDILQFCYNASIKVKKYLPNYKTKEEWKNLHFGMKWETFQERKAQFDPKMILSPGQRIFNNN</sequence>
<dbReference type="Gene3D" id="3.30.43.10">
    <property type="entry name" value="Uridine Diphospho-n-acetylenolpyruvylglucosamine Reductase, domain 2"/>
    <property type="match status" value="1"/>
</dbReference>
<keyword evidence="8" id="KW-1185">Reference proteome</keyword>
<dbReference type="Gene3D" id="3.30.465.10">
    <property type="match status" value="1"/>
</dbReference>
<dbReference type="AlphaFoldDB" id="A0A2I4F3F8"/>
<dbReference type="GeneID" id="108995142"/>
<dbReference type="RefSeq" id="XP_018826187.1">
    <property type="nucleotide sequence ID" value="XM_018970642.1"/>
</dbReference>
<dbReference type="GO" id="GO:0016491">
    <property type="term" value="F:oxidoreductase activity"/>
    <property type="evidence" value="ECO:0000318"/>
    <property type="project" value="GO_Central"/>
</dbReference>
<dbReference type="Pfam" id="PF01565">
    <property type="entry name" value="FAD_binding_4"/>
    <property type="match status" value="1"/>
</dbReference>
<dbReference type="Pfam" id="PF09265">
    <property type="entry name" value="Cytokin-bind"/>
    <property type="match status" value="1"/>
</dbReference>
<name>A0A2I4F3F8_JUGRE</name>
<dbReference type="InterPro" id="IPR050432">
    <property type="entry name" value="FAD-linked_Oxidoreductases_BP"/>
</dbReference>
<dbReference type="SUPFAM" id="SSF55103">
    <property type="entry name" value="FAD-linked oxidases, C-terminal domain"/>
    <property type="match status" value="1"/>
</dbReference>
<dbReference type="GO" id="GO:0071949">
    <property type="term" value="F:FAD binding"/>
    <property type="evidence" value="ECO:0007669"/>
    <property type="project" value="InterPro"/>
</dbReference>
<dbReference type="Gene3D" id="3.40.462.10">
    <property type="entry name" value="FAD-linked oxidases, C-terminal domain"/>
    <property type="match status" value="1"/>
</dbReference>
<dbReference type="KEGG" id="jre:108995142"/>
<evidence type="ECO:0000313" key="8">
    <source>
        <dbReference type="Proteomes" id="UP000235220"/>
    </source>
</evidence>
<dbReference type="SUPFAM" id="SSF56176">
    <property type="entry name" value="FAD-binding/transporter-associated domain-like"/>
    <property type="match status" value="1"/>
</dbReference>
<keyword evidence="6" id="KW-0560">Oxidoreductase</keyword>
<reference evidence="9" key="1">
    <citation type="submission" date="2025-08" db="UniProtKB">
        <authorList>
            <consortium name="RefSeq"/>
        </authorList>
    </citation>
    <scope>IDENTIFICATION</scope>
    <source>
        <tissue evidence="9">Leaves</tissue>
    </source>
</reference>
<dbReference type="Gramene" id="Jr10_18890_p1">
    <property type="protein sequence ID" value="cds.Jr10_18890_p1"/>
    <property type="gene ID" value="Jr10_18890"/>
</dbReference>
<dbReference type="InterPro" id="IPR016164">
    <property type="entry name" value="FAD-linked_Oxase-like_C"/>
</dbReference>
<evidence type="ECO:0000256" key="6">
    <source>
        <dbReference type="ARBA" id="ARBA00023002"/>
    </source>
</evidence>
<dbReference type="EC" id="1.5.99.12" evidence="3"/>
<comment type="catalytic activity">
    <reaction evidence="7">
        <text>N(6)-dimethylallyladenine + A + H2O = 3-methyl-2-butenal + adenine + AH2</text>
        <dbReference type="Rhea" id="RHEA:13625"/>
        <dbReference type="ChEBI" id="CHEBI:13193"/>
        <dbReference type="ChEBI" id="CHEBI:15377"/>
        <dbReference type="ChEBI" id="CHEBI:15825"/>
        <dbReference type="ChEBI" id="CHEBI:16708"/>
        <dbReference type="ChEBI" id="CHEBI:17499"/>
        <dbReference type="ChEBI" id="CHEBI:17660"/>
        <dbReference type="EC" id="1.5.99.12"/>
    </reaction>
</comment>
<evidence type="ECO:0000313" key="9">
    <source>
        <dbReference type="RefSeq" id="XP_018826187.1"/>
    </source>
</evidence>
<evidence type="ECO:0000256" key="3">
    <source>
        <dbReference type="ARBA" id="ARBA00011928"/>
    </source>
</evidence>
<dbReference type="InterPro" id="IPR016169">
    <property type="entry name" value="FAD-bd_PCMH_sub2"/>
</dbReference>
<comment type="cofactor">
    <cofactor evidence="1">
        <name>FAD</name>
        <dbReference type="ChEBI" id="CHEBI:57692"/>
    </cofactor>
</comment>
<dbReference type="STRING" id="51240.A0A2I4F3F8"/>
<dbReference type="InterPro" id="IPR016170">
    <property type="entry name" value="Cytok_DH_C_sf"/>
</dbReference>
<organism evidence="8 9">
    <name type="scientific">Juglans regia</name>
    <name type="common">English walnut</name>
    <dbReference type="NCBI Taxonomy" id="51240"/>
    <lineage>
        <taxon>Eukaryota</taxon>
        <taxon>Viridiplantae</taxon>
        <taxon>Streptophyta</taxon>
        <taxon>Embryophyta</taxon>
        <taxon>Tracheophyta</taxon>
        <taxon>Spermatophyta</taxon>
        <taxon>Magnoliopsida</taxon>
        <taxon>eudicotyledons</taxon>
        <taxon>Gunneridae</taxon>
        <taxon>Pentapetalae</taxon>
        <taxon>rosids</taxon>
        <taxon>fabids</taxon>
        <taxon>Fagales</taxon>
        <taxon>Juglandaceae</taxon>
        <taxon>Juglans</taxon>
    </lineage>
</organism>
<dbReference type="InterPro" id="IPR006094">
    <property type="entry name" value="Oxid_FAD_bind_N"/>
</dbReference>
<comment type="similarity">
    <text evidence="2">Belongs to the oxygen-dependent FAD-linked oxidoreductase family.</text>
</comment>
<evidence type="ECO:0000256" key="2">
    <source>
        <dbReference type="ARBA" id="ARBA00005466"/>
    </source>
</evidence>
<dbReference type="InterPro" id="IPR036318">
    <property type="entry name" value="FAD-bd_PCMH-like_sf"/>
</dbReference>
<dbReference type="GO" id="GO:0009690">
    <property type="term" value="P:cytokinin metabolic process"/>
    <property type="evidence" value="ECO:0007669"/>
    <property type="project" value="InterPro"/>
</dbReference>
<dbReference type="InterPro" id="IPR016166">
    <property type="entry name" value="FAD-bd_PCMH"/>
</dbReference>
<evidence type="ECO:0000256" key="4">
    <source>
        <dbReference type="ARBA" id="ARBA00022630"/>
    </source>
</evidence>
<dbReference type="OrthoDB" id="415825at2759"/>
<accession>A0A2I4F3F8</accession>
<evidence type="ECO:0000256" key="7">
    <source>
        <dbReference type="ARBA" id="ARBA00048224"/>
    </source>
</evidence>
<keyword evidence="5" id="KW-0274">FAD</keyword>
<dbReference type="GO" id="GO:0019139">
    <property type="term" value="F:cytokinin dehydrogenase activity"/>
    <property type="evidence" value="ECO:0007669"/>
    <property type="project" value="UniProtKB-EC"/>
</dbReference>
<gene>
    <name evidence="9" type="primary">LOC108995142</name>
</gene>
<protein>
    <recommendedName>
        <fullName evidence="3">cytokinin dehydrogenase</fullName>
        <ecNumber evidence="3">1.5.99.12</ecNumber>
    </recommendedName>
</protein>
<evidence type="ECO:0000256" key="1">
    <source>
        <dbReference type="ARBA" id="ARBA00001974"/>
    </source>
</evidence>
<dbReference type="InterPro" id="IPR015345">
    <property type="entry name" value="Cytokinin_DH_FAD/cytokin-bd"/>
</dbReference>
<keyword evidence="4" id="KW-0285">Flavoprotein</keyword>
<evidence type="ECO:0000256" key="5">
    <source>
        <dbReference type="ARBA" id="ARBA00022827"/>
    </source>
</evidence>
<dbReference type="PANTHER" id="PTHR13878:SF127">
    <property type="entry name" value="CYTOKININ DEHYDROGENASE 3"/>
    <property type="match status" value="1"/>
</dbReference>
<dbReference type="InterPro" id="IPR016167">
    <property type="entry name" value="FAD-bd_PCMH_sub1"/>
</dbReference>
<dbReference type="PROSITE" id="PS51387">
    <property type="entry name" value="FAD_PCMH"/>
    <property type="match status" value="1"/>
</dbReference>